<dbReference type="RefSeq" id="WP_258434720.1">
    <property type="nucleotide sequence ID" value="NZ_JANSGW010000043.1"/>
</dbReference>
<dbReference type="Proteomes" id="UP001077662">
    <property type="component" value="Unassembled WGS sequence"/>
</dbReference>
<protein>
    <submittedName>
        <fullName evidence="1">Uncharacterized protein</fullName>
    </submittedName>
</protein>
<evidence type="ECO:0000313" key="1">
    <source>
        <dbReference type="EMBL" id="MCZ0809784.1"/>
    </source>
</evidence>
<sequence>MDKPIAQHVTFYRAEGRYNILDSSEVSAQYIFRLPPDAPNKLSRSFLIDIDKDYTYSNDDMTALELAEWIQSVFDSYWIHTSKKQVAELVEYLRSIEGQEEIKRAEYNLEYAKYQVWEWTNKLNEYQGVFDKLTAEESKL</sequence>
<name>A0AAP3DJS5_BRELA</name>
<evidence type="ECO:0000313" key="2">
    <source>
        <dbReference type="Proteomes" id="UP001077662"/>
    </source>
</evidence>
<gene>
    <name evidence="1" type="ORF">O0554_23250</name>
</gene>
<proteinExistence type="predicted"/>
<accession>A0AAP3DJS5</accession>
<dbReference type="EMBL" id="JAPTNE010000043">
    <property type="protein sequence ID" value="MCZ0809784.1"/>
    <property type="molecule type" value="Genomic_DNA"/>
</dbReference>
<comment type="caution">
    <text evidence="1">The sequence shown here is derived from an EMBL/GenBank/DDBJ whole genome shotgun (WGS) entry which is preliminary data.</text>
</comment>
<organism evidence="1 2">
    <name type="scientific">Brevibacillus laterosporus</name>
    <name type="common">Bacillus laterosporus</name>
    <dbReference type="NCBI Taxonomy" id="1465"/>
    <lineage>
        <taxon>Bacteria</taxon>
        <taxon>Bacillati</taxon>
        <taxon>Bacillota</taxon>
        <taxon>Bacilli</taxon>
        <taxon>Bacillales</taxon>
        <taxon>Paenibacillaceae</taxon>
        <taxon>Brevibacillus</taxon>
    </lineage>
</organism>
<dbReference type="AlphaFoldDB" id="A0AAP3DJS5"/>
<reference evidence="1" key="1">
    <citation type="submission" date="2022-09" db="EMBL/GenBank/DDBJ databases">
        <title>Genome analysis and characterization of larvicidal activity of Brevibacillus strains.</title>
        <authorList>
            <person name="Patrusheva E.V."/>
            <person name="Izotova A.O."/>
            <person name="Toshchakov S.V."/>
            <person name="Sineoky S.P."/>
        </authorList>
    </citation>
    <scope>NUCLEOTIDE SEQUENCE</scope>
    <source>
        <strain evidence="1">VKPM_B-13247</strain>
    </source>
</reference>